<evidence type="ECO:0000256" key="5">
    <source>
        <dbReference type="ARBA" id="ARBA00023460"/>
    </source>
</evidence>
<reference evidence="7 8" key="1">
    <citation type="submission" date="2017-10" db="EMBL/GenBank/DDBJ databases">
        <title>Development of genomic resources for the powdery mildew, Erysiphe pulchra.</title>
        <authorList>
            <person name="Wadl P.A."/>
            <person name="Mack B.M."/>
            <person name="Moore G."/>
            <person name="Beltz S.B."/>
        </authorList>
    </citation>
    <scope>NUCLEOTIDE SEQUENCE [LARGE SCALE GENOMIC DNA]</scope>
    <source>
        <strain evidence="7">Cflorida</strain>
    </source>
</reference>
<dbReference type="PROSITE" id="PS51450">
    <property type="entry name" value="LRR"/>
    <property type="match status" value="9"/>
</dbReference>
<protein>
    <recommendedName>
        <fullName evidence="9">L domain-like protein</fullName>
    </recommendedName>
</protein>
<proteinExistence type="inferred from homology"/>
<dbReference type="PANTHER" id="PTHR45973">
    <property type="entry name" value="PROTEIN PHOSPHATASE 1 REGULATORY SUBUNIT SDS22-RELATED"/>
    <property type="match status" value="1"/>
</dbReference>
<dbReference type="Proteomes" id="UP000237438">
    <property type="component" value="Unassembled WGS sequence"/>
</dbReference>
<dbReference type="InterPro" id="IPR025875">
    <property type="entry name" value="Leu-rich_rpt_4"/>
</dbReference>
<organism evidence="7 8">
    <name type="scientific">Erysiphe pulchra</name>
    <dbReference type="NCBI Taxonomy" id="225359"/>
    <lineage>
        <taxon>Eukaryota</taxon>
        <taxon>Fungi</taxon>
        <taxon>Dikarya</taxon>
        <taxon>Ascomycota</taxon>
        <taxon>Pezizomycotina</taxon>
        <taxon>Leotiomycetes</taxon>
        <taxon>Erysiphales</taxon>
        <taxon>Erysiphaceae</taxon>
        <taxon>Erysiphe</taxon>
    </lineage>
</organism>
<dbReference type="SUPFAM" id="SSF52058">
    <property type="entry name" value="L domain-like"/>
    <property type="match status" value="1"/>
</dbReference>
<dbReference type="OrthoDB" id="266138at2759"/>
<evidence type="ECO:0000256" key="2">
    <source>
        <dbReference type="ARBA" id="ARBA00022614"/>
    </source>
</evidence>
<evidence type="ECO:0000256" key="1">
    <source>
        <dbReference type="ARBA" id="ARBA00004123"/>
    </source>
</evidence>
<evidence type="ECO:0000313" key="8">
    <source>
        <dbReference type="Proteomes" id="UP000237438"/>
    </source>
</evidence>
<dbReference type="FunFam" id="3.80.10.10:FF:000446">
    <property type="entry name" value="Protein phosphatase 1 regulatory subunit SDS22"/>
    <property type="match status" value="1"/>
</dbReference>
<dbReference type="SMART" id="SM00364">
    <property type="entry name" value="LRR_BAC"/>
    <property type="match status" value="3"/>
</dbReference>
<dbReference type="Pfam" id="PF13855">
    <property type="entry name" value="LRR_8"/>
    <property type="match status" value="1"/>
</dbReference>
<comment type="similarity">
    <text evidence="5">Belongs to the SDS22 family.</text>
</comment>
<dbReference type="STRING" id="225359.A0A2S4PVB6"/>
<dbReference type="SMART" id="SM00365">
    <property type="entry name" value="LRR_SD22"/>
    <property type="match status" value="10"/>
</dbReference>
<dbReference type="InterPro" id="IPR050576">
    <property type="entry name" value="Cilia_flagella_integrity"/>
</dbReference>
<keyword evidence="8" id="KW-1185">Reference proteome</keyword>
<feature type="region of interest" description="Disordered" evidence="6">
    <location>
        <begin position="1"/>
        <end position="64"/>
    </location>
</feature>
<dbReference type="EMBL" id="PEDP01000440">
    <property type="protein sequence ID" value="POS85978.1"/>
    <property type="molecule type" value="Genomic_DNA"/>
</dbReference>
<accession>A0A2S4PVB6</accession>
<feature type="compositionally biased region" description="Basic and acidic residues" evidence="6">
    <location>
        <begin position="36"/>
        <end position="45"/>
    </location>
</feature>
<dbReference type="Gene3D" id="3.80.10.10">
    <property type="entry name" value="Ribonuclease Inhibitor"/>
    <property type="match status" value="2"/>
</dbReference>
<dbReference type="InterPro" id="IPR003591">
    <property type="entry name" value="Leu-rich_rpt_typical-subtyp"/>
</dbReference>
<keyword evidence="3" id="KW-0677">Repeat</keyword>
<dbReference type="AlphaFoldDB" id="A0A2S4PVB6"/>
<comment type="caution">
    <text evidence="7">The sequence shown here is derived from an EMBL/GenBank/DDBJ whole genome shotgun (WGS) entry which is preliminary data.</text>
</comment>
<evidence type="ECO:0000313" key="7">
    <source>
        <dbReference type="EMBL" id="POS85978.1"/>
    </source>
</evidence>
<dbReference type="InterPro" id="IPR001611">
    <property type="entry name" value="Leu-rich_rpt"/>
</dbReference>
<sequence length="376" mass="42195">MTEENKSPIYKSSIDGTDIHGHEKSTNLRSSAGWDGKARIEKKLDSGNSKALSDSENSNNDTNDMVVVGDVIEADEDTEPPLDLLDEYSLDTTEIDCVHSRVSSITSLRLERFKKVAHLCLRQNSITEIEGLSCLASTLTELDLYDNLISHIRHLDDLTNLTSLDLSFNKIKHIKNVSCLTSLTDLFFVQNRISRIENLSGLTKLRNLELAANRIRKIEGIDTLIGLEELWLGKNKITEIECLDTLQSLKILSIQSNRITNISGLAQQKNLEELYISHNALENLSGLESCSSLRILDISNNKVASLQGLERLLQIQELWASYNKLDNFKEVESVLGDKKELVTVYFEGNPLQLKGPTVYRNKIKLALPQLLQIDAC</sequence>
<dbReference type="Pfam" id="PF12799">
    <property type="entry name" value="LRR_4"/>
    <property type="match status" value="3"/>
</dbReference>
<dbReference type="SMART" id="SM00369">
    <property type="entry name" value="LRR_TYP"/>
    <property type="match status" value="5"/>
</dbReference>
<feature type="compositionally biased region" description="Basic and acidic residues" evidence="6">
    <location>
        <begin position="17"/>
        <end position="26"/>
    </location>
</feature>
<dbReference type="InterPro" id="IPR032675">
    <property type="entry name" value="LRR_dom_sf"/>
</dbReference>
<evidence type="ECO:0000256" key="3">
    <source>
        <dbReference type="ARBA" id="ARBA00022737"/>
    </source>
</evidence>
<keyword evidence="4" id="KW-0539">Nucleus</keyword>
<evidence type="ECO:0008006" key="9">
    <source>
        <dbReference type="Google" id="ProtNLM"/>
    </source>
</evidence>
<comment type="subcellular location">
    <subcellularLocation>
        <location evidence="1">Nucleus</location>
    </subcellularLocation>
</comment>
<evidence type="ECO:0000256" key="4">
    <source>
        <dbReference type="ARBA" id="ARBA00023242"/>
    </source>
</evidence>
<gene>
    <name evidence="7" type="ORF">EPUL_001915</name>
</gene>
<keyword evidence="2" id="KW-0433">Leucine-rich repeat</keyword>
<dbReference type="GO" id="GO:0005634">
    <property type="term" value="C:nucleus"/>
    <property type="evidence" value="ECO:0007669"/>
    <property type="project" value="UniProtKB-SubCell"/>
</dbReference>
<dbReference type="PANTHER" id="PTHR45973:SF23">
    <property type="entry name" value="PROTEIN PHOSPHATASE 1 REGULATORY SUBUNIT 7"/>
    <property type="match status" value="1"/>
</dbReference>
<name>A0A2S4PVB6_9PEZI</name>
<feature type="compositionally biased region" description="Low complexity" evidence="6">
    <location>
        <begin position="54"/>
        <end position="64"/>
    </location>
</feature>
<evidence type="ECO:0000256" key="6">
    <source>
        <dbReference type="SAM" id="MobiDB-lite"/>
    </source>
</evidence>